<keyword evidence="6" id="KW-0479">Metal-binding</keyword>
<feature type="active site" description="Nucleophile" evidence="5">
    <location>
        <position position="206"/>
    </location>
</feature>
<evidence type="ECO:0000256" key="5">
    <source>
        <dbReference type="PIRSR" id="PIRSR000865-1"/>
    </source>
</evidence>
<keyword evidence="4" id="KW-1015">Disulfide bond</keyword>
<feature type="binding site" evidence="6">
    <location>
        <position position="243"/>
    </location>
    <ligand>
        <name>Ca(2+)</name>
        <dbReference type="ChEBI" id="CHEBI:29108"/>
    </ligand>
</feature>
<dbReference type="InterPro" id="IPR013818">
    <property type="entry name" value="Lipase"/>
</dbReference>
<evidence type="ECO:0000259" key="10">
    <source>
        <dbReference type="PROSITE" id="PS50095"/>
    </source>
</evidence>
<evidence type="ECO:0000256" key="9">
    <source>
        <dbReference type="SAM" id="SignalP"/>
    </source>
</evidence>
<dbReference type="PANTHER" id="PTHR11610">
    <property type="entry name" value="LIPASE"/>
    <property type="match status" value="1"/>
</dbReference>
<dbReference type="InterPro" id="IPR000734">
    <property type="entry name" value="TAG_lipase"/>
</dbReference>
<protein>
    <submittedName>
        <fullName evidence="11">Pancreatic lipase-related protein 2</fullName>
    </submittedName>
</protein>
<dbReference type="SUPFAM" id="SSF53474">
    <property type="entry name" value="alpha/beta-Hydrolases"/>
    <property type="match status" value="1"/>
</dbReference>
<evidence type="ECO:0000256" key="7">
    <source>
        <dbReference type="PROSITE-ProRule" id="PRU00152"/>
    </source>
</evidence>
<dbReference type="OrthoDB" id="199913at2759"/>
<evidence type="ECO:0000256" key="6">
    <source>
        <dbReference type="PIRSR" id="PIRSR000865-2"/>
    </source>
</evidence>
<dbReference type="PRINTS" id="PR00821">
    <property type="entry name" value="TAGLIPASE"/>
</dbReference>
<keyword evidence="12" id="KW-1185">Reference proteome</keyword>
<feature type="binding site" evidence="6">
    <location>
        <position position="248"/>
    </location>
    <ligand>
        <name>Ca(2+)</name>
        <dbReference type="ChEBI" id="CHEBI:29108"/>
    </ligand>
</feature>
<dbReference type="Proteomes" id="UP000887013">
    <property type="component" value="Unassembled WGS sequence"/>
</dbReference>
<name>A0A8X6TD09_NEPPI</name>
<keyword evidence="6" id="KW-0106">Calcium</keyword>
<comment type="caution">
    <text evidence="7">Lacks conserved residue(s) required for the propagation of feature annotation.</text>
</comment>
<dbReference type="EMBL" id="BMAW01054545">
    <property type="protein sequence ID" value="GFS96892.1"/>
    <property type="molecule type" value="Genomic_DNA"/>
</dbReference>
<reference evidence="11" key="1">
    <citation type="submission" date="2020-08" db="EMBL/GenBank/DDBJ databases">
        <title>Multicomponent nature underlies the extraordinary mechanical properties of spider dragline silk.</title>
        <authorList>
            <person name="Kono N."/>
            <person name="Nakamura H."/>
            <person name="Mori M."/>
            <person name="Yoshida Y."/>
            <person name="Ohtoshi R."/>
            <person name="Malay A.D."/>
            <person name="Moran D.A.P."/>
            <person name="Tomita M."/>
            <person name="Numata K."/>
            <person name="Arakawa K."/>
        </authorList>
    </citation>
    <scope>NUCLEOTIDE SEQUENCE</scope>
</reference>
<dbReference type="SUPFAM" id="SSF49723">
    <property type="entry name" value="Lipase/lipooxygenase domain (PLAT/LH2 domain)"/>
    <property type="match status" value="1"/>
</dbReference>
<keyword evidence="3" id="KW-0964">Secreted</keyword>
<sequence>MFTVLYTCLFLSLKCVLSTSLKNDLISELRLFDFETSSRFQRDPIQNASIGSKKCMDDLGCFEVTKDFFHPIYRPVNFLPQDRSTIDTRFFLYMRSNPKEHHELHTSEPEEIKNSLLNPEHKTVFIIHGFFDSRYYGKWLEMMKDNLLLNNDFNVIIVDWSKGNGAPYTQATANSRVVGAEVAFMIKKLQEIKGVSPMNCHIIGHSLGAHAAGYAGERLNKLGRISGLDPAQPYFQYLPPSVRLDPTDADFVDNIHTDSGSFKFLPLGMIQPIGHVDFFPNNGMSQPGCGHSVIHSILLEGLIDAARRFISCNHQRAVDYFMYSINYRKALQVAYQCSSWDDYLNGYCAECGNDGSRCAILGIQADQYRRFKNDSQPVKMFLTTTGSPPFWEYSYQVKVKLRRPNENFEDKKGNMILQLQGSSNTYNVHLLTKTGNLIHGATYTYLIRNEKQLGKLRSMKFSWESSSWNFFKKHALFLDYITIKSMNVIDER</sequence>
<dbReference type="Gene3D" id="3.40.50.1820">
    <property type="entry name" value="alpha/beta hydrolase"/>
    <property type="match status" value="1"/>
</dbReference>
<dbReference type="PIRSF" id="PIRSF000865">
    <property type="entry name" value="Lipoprotein_lipase_LIPH"/>
    <property type="match status" value="1"/>
</dbReference>
<evidence type="ECO:0000256" key="8">
    <source>
        <dbReference type="RuleBase" id="RU004262"/>
    </source>
</evidence>
<dbReference type="Gene3D" id="2.60.60.20">
    <property type="entry name" value="PLAT/LH2 domain"/>
    <property type="match status" value="1"/>
</dbReference>
<keyword evidence="9" id="KW-0732">Signal</keyword>
<dbReference type="InterPro" id="IPR016272">
    <property type="entry name" value="Lipase_LIPH"/>
</dbReference>
<evidence type="ECO:0000256" key="4">
    <source>
        <dbReference type="ARBA" id="ARBA00023157"/>
    </source>
</evidence>
<dbReference type="Pfam" id="PF01477">
    <property type="entry name" value="PLAT"/>
    <property type="match status" value="1"/>
</dbReference>
<feature type="chain" id="PRO_5036453195" evidence="9">
    <location>
        <begin position="19"/>
        <end position="492"/>
    </location>
</feature>
<dbReference type="InterPro" id="IPR001024">
    <property type="entry name" value="PLAT/LH2_dom"/>
</dbReference>
<proteinExistence type="inferred from homology"/>
<dbReference type="PANTHER" id="PTHR11610:SF185">
    <property type="entry name" value="LD47264P"/>
    <property type="match status" value="1"/>
</dbReference>
<dbReference type="GO" id="GO:0016042">
    <property type="term" value="P:lipid catabolic process"/>
    <property type="evidence" value="ECO:0007669"/>
    <property type="project" value="TreeGrafter"/>
</dbReference>
<evidence type="ECO:0000256" key="2">
    <source>
        <dbReference type="ARBA" id="ARBA00010701"/>
    </source>
</evidence>
<dbReference type="InterPro" id="IPR002331">
    <property type="entry name" value="Lipase_panc"/>
</dbReference>
<comment type="similarity">
    <text evidence="2 8">Belongs to the AB hydrolase superfamily. Lipase family.</text>
</comment>
<gene>
    <name evidence="11" type="primary">Pnliprp2</name>
    <name evidence="11" type="ORF">NPIL_447801</name>
</gene>
<feature type="active site" description="Charge relay system" evidence="5">
    <location>
        <position position="229"/>
    </location>
</feature>
<dbReference type="AlphaFoldDB" id="A0A8X6TD09"/>
<dbReference type="Pfam" id="PF00151">
    <property type="entry name" value="Lipase"/>
    <property type="match status" value="1"/>
</dbReference>
<dbReference type="InterPro" id="IPR036392">
    <property type="entry name" value="PLAT/LH2_dom_sf"/>
</dbReference>
<feature type="active site" description="Charge relay system" evidence="5">
    <location>
        <position position="314"/>
    </location>
</feature>
<dbReference type="FunFam" id="3.40.50.1820:FF:000033">
    <property type="entry name" value="Pancreatic triacylglycerol lipase"/>
    <property type="match status" value="1"/>
</dbReference>
<dbReference type="InterPro" id="IPR029058">
    <property type="entry name" value="AB_hydrolase_fold"/>
</dbReference>
<dbReference type="PROSITE" id="PS50095">
    <property type="entry name" value="PLAT"/>
    <property type="match status" value="1"/>
</dbReference>
<feature type="signal peptide" evidence="9">
    <location>
        <begin position="1"/>
        <end position="18"/>
    </location>
</feature>
<comment type="caution">
    <text evidence="11">The sequence shown here is derived from an EMBL/GenBank/DDBJ whole genome shotgun (WGS) entry which is preliminary data.</text>
</comment>
<evidence type="ECO:0000313" key="12">
    <source>
        <dbReference type="Proteomes" id="UP000887013"/>
    </source>
</evidence>
<dbReference type="GO" id="GO:0004806">
    <property type="term" value="F:triacylglycerol lipase activity"/>
    <property type="evidence" value="ECO:0007669"/>
    <property type="project" value="InterPro"/>
</dbReference>
<comment type="subcellular location">
    <subcellularLocation>
        <location evidence="1">Secreted</location>
    </subcellularLocation>
</comment>
<dbReference type="GO" id="GO:0005615">
    <property type="term" value="C:extracellular space"/>
    <property type="evidence" value="ECO:0007669"/>
    <property type="project" value="TreeGrafter"/>
</dbReference>
<evidence type="ECO:0000256" key="3">
    <source>
        <dbReference type="ARBA" id="ARBA00022525"/>
    </source>
</evidence>
<dbReference type="PRINTS" id="PR00823">
    <property type="entry name" value="PANCLIPASE"/>
</dbReference>
<evidence type="ECO:0000313" key="11">
    <source>
        <dbReference type="EMBL" id="GFS96892.1"/>
    </source>
</evidence>
<dbReference type="InterPro" id="IPR033906">
    <property type="entry name" value="Lipase_N"/>
</dbReference>
<accession>A0A8X6TD09</accession>
<dbReference type="GO" id="GO:0046872">
    <property type="term" value="F:metal ion binding"/>
    <property type="evidence" value="ECO:0007669"/>
    <property type="project" value="UniProtKB-KW"/>
</dbReference>
<organism evidence="11 12">
    <name type="scientific">Nephila pilipes</name>
    <name type="common">Giant wood spider</name>
    <name type="synonym">Nephila maculata</name>
    <dbReference type="NCBI Taxonomy" id="299642"/>
    <lineage>
        <taxon>Eukaryota</taxon>
        <taxon>Metazoa</taxon>
        <taxon>Ecdysozoa</taxon>
        <taxon>Arthropoda</taxon>
        <taxon>Chelicerata</taxon>
        <taxon>Arachnida</taxon>
        <taxon>Araneae</taxon>
        <taxon>Araneomorphae</taxon>
        <taxon>Entelegynae</taxon>
        <taxon>Araneoidea</taxon>
        <taxon>Nephilidae</taxon>
        <taxon>Nephila</taxon>
    </lineage>
</organism>
<feature type="binding site" evidence="6">
    <location>
        <position position="245"/>
    </location>
    <ligand>
        <name>Ca(2+)</name>
        <dbReference type="ChEBI" id="CHEBI:29108"/>
    </ligand>
</feature>
<dbReference type="CDD" id="cd00707">
    <property type="entry name" value="Pancreat_lipase_like"/>
    <property type="match status" value="1"/>
</dbReference>
<evidence type="ECO:0000256" key="1">
    <source>
        <dbReference type="ARBA" id="ARBA00004613"/>
    </source>
</evidence>
<feature type="domain" description="PLAT" evidence="10">
    <location>
        <begin position="393"/>
        <end position="492"/>
    </location>
</feature>